<accession>A0A7W7SII0</accession>
<protein>
    <submittedName>
        <fullName evidence="1">Uncharacterized protein</fullName>
    </submittedName>
</protein>
<dbReference type="RefSeq" id="WP_184922839.1">
    <property type="nucleotide sequence ID" value="NZ_JACHJR010000001.1"/>
</dbReference>
<reference evidence="1 2" key="1">
    <citation type="submission" date="2020-08" db="EMBL/GenBank/DDBJ databases">
        <title>Sequencing the genomes of 1000 actinobacteria strains.</title>
        <authorList>
            <person name="Klenk H.-P."/>
        </authorList>
    </citation>
    <scope>NUCLEOTIDE SEQUENCE [LARGE SCALE GENOMIC DNA]</scope>
    <source>
        <strain evidence="1 2">DSM 44786</strain>
    </source>
</reference>
<dbReference type="EMBL" id="JACHJR010000001">
    <property type="protein sequence ID" value="MBB4951109.1"/>
    <property type="molecule type" value="Genomic_DNA"/>
</dbReference>
<dbReference type="AlphaFoldDB" id="A0A7W7SII0"/>
<evidence type="ECO:0000313" key="1">
    <source>
        <dbReference type="EMBL" id="MBB4951109.1"/>
    </source>
</evidence>
<proteinExistence type="predicted"/>
<evidence type="ECO:0000313" key="2">
    <source>
        <dbReference type="Proteomes" id="UP000573327"/>
    </source>
</evidence>
<gene>
    <name evidence="1" type="ORF">F4556_006644</name>
</gene>
<dbReference type="Gene3D" id="2.60.120.260">
    <property type="entry name" value="Galactose-binding domain-like"/>
    <property type="match status" value="1"/>
</dbReference>
<comment type="caution">
    <text evidence="1">The sequence shown here is derived from an EMBL/GenBank/DDBJ whole genome shotgun (WGS) entry which is preliminary data.</text>
</comment>
<sequence length="58" mass="6084">MTAPFVVDPPVASTTGGNGGVENISGLSGSGRYVRMYGTARATQWSHSLFSMQVFSSQ</sequence>
<dbReference type="Proteomes" id="UP000573327">
    <property type="component" value="Unassembled WGS sequence"/>
</dbReference>
<keyword evidence="2" id="KW-1185">Reference proteome</keyword>
<organism evidence="1 2">
    <name type="scientific">Kitasatospora gansuensis</name>
    <dbReference type="NCBI Taxonomy" id="258050"/>
    <lineage>
        <taxon>Bacteria</taxon>
        <taxon>Bacillati</taxon>
        <taxon>Actinomycetota</taxon>
        <taxon>Actinomycetes</taxon>
        <taxon>Kitasatosporales</taxon>
        <taxon>Streptomycetaceae</taxon>
        <taxon>Kitasatospora</taxon>
    </lineage>
</organism>
<name>A0A7W7SII0_9ACTN</name>